<feature type="transmembrane region" description="Helical" evidence="8">
    <location>
        <begin position="627"/>
        <end position="646"/>
    </location>
</feature>
<dbReference type="SFLD" id="SFLDS00003">
    <property type="entry name" value="Haloacid_Dehalogenase"/>
    <property type="match status" value="1"/>
</dbReference>
<reference evidence="10 11" key="1">
    <citation type="submission" date="2023-04" db="EMBL/GenBank/DDBJ databases">
        <title>Luteimonas sp. M1R5S18.</title>
        <authorList>
            <person name="Sun J.-Q."/>
        </authorList>
    </citation>
    <scope>NUCLEOTIDE SEQUENCE [LARGE SCALE GENOMIC DNA]</scope>
    <source>
        <strain evidence="10 11">M1R5S18</strain>
    </source>
</reference>
<gene>
    <name evidence="10" type="ORF">QFW80_13305</name>
</gene>
<dbReference type="InterPro" id="IPR001757">
    <property type="entry name" value="P_typ_ATPase"/>
</dbReference>
<dbReference type="InterPro" id="IPR044492">
    <property type="entry name" value="P_typ_ATPase_HD_dom"/>
</dbReference>
<protein>
    <submittedName>
        <fullName evidence="10">Cation-transporting P-type ATPase</fullName>
    </submittedName>
</protein>
<dbReference type="Pfam" id="PF00122">
    <property type="entry name" value="E1-E2_ATPase"/>
    <property type="match status" value="1"/>
</dbReference>
<dbReference type="Gene3D" id="1.20.1110.10">
    <property type="entry name" value="Calcium-transporting ATPase, transmembrane domain"/>
    <property type="match status" value="2"/>
</dbReference>
<feature type="transmembrane region" description="Helical" evidence="8">
    <location>
        <begin position="730"/>
        <end position="749"/>
    </location>
</feature>
<dbReference type="InterPro" id="IPR023214">
    <property type="entry name" value="HAD_sf"/>
</dbReference>
<dbReference type="SMART" id="SM00831">
    <property type="entry name" value="Cation_ATPase_N"/>
    <property type="match status" value="1"/>
</dbReference>
<dbReference type="SFLD" id="SFLDF00027">
    <property type="entry name" value="p-type_atpase"/>
    <property type="match status" value="1"/>
</dbReference>
<evidence type="ECO:0000256" key="3">
    <source>
        <dbReference type="ARBA" id="ARBA00022741"/>
    </source>
</evidence>
<dbReference type="Gene3D" id="2.70.150.10">
    <property type="entry name" value="Calcium-transporting ATPase, cytoplasmic transduction domain A"/>
    <property type="match status" value="1"/>
</dbReference>
<dbReference type="Pfam" id="PF00690">
    <property type="entry name" value="Cation_ATPase_N"/>
    <property type="match status" value="1"/>
</dbReference>
<dbReference type="SUPFAM" id="SSF56784">
    <property type="entry name" value="HAD-like"/>
    <property type="match status" value="1"/>
</dbReference>
<keyword evidence="3" id="KW-0547">Nucleotide-binding</keyword>
<feature type="transmembrane region" description="Helical" evidence="8">
    <location>
        <begin position="265"/>
        <end position="293"/>
    </location>
</feature>
<feature type="transmembrane region" description="Helical" evidence="8">
    <location>
        <begin position="77"/>
        <end position="94"/>
    </location>
</feature>
<evidence type="ECO:0000313" key="11">
    <source>
        <dbReference type="Proteomes" id="UP001156831"/>
    </source>
</evidence>
<dbReference type="RefSeq" id="WP_280602458.1">
    <property type="nucleotide sequence ID" value="NZ_JARXRN010000028.1"/>
</dbReference>
<organism evidence="10 11">
    <name type="scientific">Luteimonas rhizosphaericola</name>
    <dbReference type="NCBI Taxonomy" id="3042024"/>
    <lineage>
        <taxon>Bacteria</taxon>
        <taxon>Pseudomonadati</taxon>
        <taxon>Pseudomonadota</taxon>
        <taxon>Gammaproteobacteria</taxon>
        <taxon>Lysobacterales</taxon>
        <taxon>Lysobacteraceae</taxon>
        <taxon>Luteimonas</taxon>
    </lineage>
</organism>
<comment type="caution">
    <text evidence="10">The sequence shown here is derived from an EMBL/GenBank/DDBJ whole genome shotgun (WGS) entry which is preliminary data.</text>
</comment>
<dbReference type="Gene3D" id="3.40.50.1000">
    <property type="entry name" value="HAD superfamily/HAD-like"/>
    <property type="match status" value="3"/>
</dbReference>
<dbReference type="InterPro" id="IPR006068">
    <property type="entry name" value="ATPase_P-typ_cation-transptr_C"/>
</dbReference>
<keyword evidence="7 8" id="KW-0472">Membrane</keyword>
<dbReference type="InterPro" id="IPR004014">
    <property type="entry name" value="ATPase_P-typ_cation-transptr_N"/>
</dbReference>
<feature type="transmembrane region" description="Helical" evidence="8">
    <location>
        <begin position="652"/>
        <end position="673"/>
    </location>
</feature>
<dbReference type="InterPro" id="IPR059000">
    <property type="entry name" value="ATPase_P-type_domA"/>
</dbReference>
<evidence type="ECO:0000256" key="2">
    <source>
        <dbReference type="ARBA" id="ARBA00022692"/>
    </source>
</evidence>
<dbReference type="SFLD" id="SFLDG00002">
    <property type="entry name" value="C1.7:_P-type_atpase_like"/>
    <property type="match status" value="1"/>
</dbReference>
<keyword evidence="2 8" id="KW-0812">Transmembrane</keyword>
<name>A0ABT6JM07_9GAMM</name>
<evidence type="ECO:0000259" key="9">
    <source>
        <dbReference type="SMART" id="SM00831"/>
    </source>
</evidence>
<comment type="subcellular location">
    <subcellularLocation>
        <location evidence="1">Membrane</location>
        <topology evidence="1">Multi-pass membrane protein</topology>
    </subcellularLocation>
</comment>
<evidence type="ECO:0000256" key="4">
    <source>
        <dbReference type="ARBA" id="ARBA00022840"/>
    </source>
</evidence>
<evidence type="ECO:0000256" key="5">
    <source>
        <dbReference type="ARBA" id="ARBA00022967"/>
    </source>
</evidence>
<keyword evidence="11" id="KW-1185">Reference proteome</keyword>
<feature type="transmembrane region" description="Helical" evidence="8">
    <location>
        <begin position="698"/>
        <end position="718"/>
    </location>
</feature>
<dbReference type="PRINTS" id="PR00120">
    <property type="entry name" value="HATPASE"/>
</dbReference>
<dbReference type="NCBIfam" id="TIGR01494">
    <property type="entry name" value="ATPase_P-type"/>
    <property type="match status" value="2"/>
</dbReference>
<keyword evidence="5" id="KW-1278">Translocase</keyword>
<evidence type="ECO:0000256" key="6">
    <source>
        <dbReference type="ARBA" id="ARBA00022989"/>
    </source>
</evidence>
<dbReference type="Proteomes" id="UP001156831">
    <property type="component" value="Unassembled WGS sequence"/>
</dbReference>
<dbReference type="InterPro" id="IPR023299">
    <property type="entry name" value="ATPase_P-typ_cyto_dom_N"/>
</dbReference>
<keyword evidence="4" id="KW-0067">ATP-binding</keyword>
<dbReference type="PROSITE" id="PS00154">
    <property type="entry name" value="ATPASE_E1_E2"/>
    <property type="match status" value="1"/>
</dbReference>
<dbReference type="PRINTS" id="PR00119">
    <property type="entry name" value="CATATPASE"/>
</dbReference>
<evidence type="ECO:0000313" key="10">
    <source>
        <dbReference type="EMBL" id="MDH5831493.1"/>
    </source>
</evidence>
<dbReference type="InterPro" id="IPR036412">
    <property type="entry name" value="HAD-like_sf"/>
</dbReference>
<dbReference type="SUPFAM" id="SSF81653">
    <property type="entry name" value="Calcium ATPase, transduction domain A"/>
    <property type="match status" value="1"/>
</dbReference>
<feature type="transmembrane region" description="Helical" evidence="8">
    <location>
        <begin position="756"/>
        <end position="779"/>
    </location>
</feature>
<dbReference type="Gene3D" id="3.40.1110.10">
    <property type="entry name" value="Calcium-transporting ATPase, cytoplasmic domain N"/>
    <property type="match status" value="1"/>
</dbReference>
<evidence type="ECO:0000256" key="1">
    <source>
        <dbReference type="ARBA" id="ARBA00004141"/>
    </source>
</evidence>
<feature type="transmembrane region" description="Helical" evidence="8">
    <location>
        <begin position="235"/>
        <end position="253"/>
    </location>
</feature>
<proteinExistence type="predicted"/>
<feature type="transmembrane region" description="Helical" evidence="8">
    <location>
        <begin position="56"/>
        <end position="71"/>
    </location>
</feature>
<dbReference type="InterPro" id="IPR008250">
    <property type="entry name" value="ATPase_P-typ_transduc_dom_A_sf"/>
</dbReference>
<dbReference type="EMBL" id="JARXRN010000028">
    <property type="protein sequence ID" value="MDH5831493.1"/>
    <property type="molecule type" value="Genomic_DNA"/>
</dbReference>
<sequence>MHARIPDERLAGLLGTGNGLSTADAEVRRARHGRNDIVEAPPPTLWRLLRDTLRDPMLWFLLGTAALFAWLGDRVEAIILLVALVPLLGMDAYLHRRTQASTRGLAGRLATSAQVLRDGRWRPLPAGELVPGDLVEVHAGEAVPADGLVQAVDHVQLDEAMLSGESLPVSKRPWSVDADPADPAHWVAAGTRLLTGQLRIRIAYTGGETLYGGIVRLAVQGTHARTPLQQAIARLVRTLLIAALAICALLAAIRLSQGHGLVDALLSAVTLAVAALPEEFPVVFTFFLGAGVYRLARRQALVRRAVAVENIGRVTCICSDKTGTMTEGRLALAHSDPALGTSDAALLGLAALACRADSGDPLDAAILALAPAGADGLAQRRRVFPFTEARRRETAIWQQPGAPALAVTKGAPETVLGLCAMPEAMRAQWRERVHAHADAGHKVIAFAARELASPSAPDVEPDAGFVFRGLLAFADPLRAGVREAVRACRDAGIRVLMVTGDHPGTARAIAAEAGLGDGRPVVATMAALADADDALDGVDVVARAVPAQKLELVQRLQRHGEIVAVTGDGVNDAPALQAADVGIAMGGSGSQSSRELAAIVLLDDNFRTIVGAIAEGRQLFRNLQSSFAYLLMVHLPLVLTAAIVPMAGGPLLYLPIHIVWLELLIHPTALLAFQDPPPSGRMAPVDRDRRATFFGRRAWTAIVATGLAMTAAVLLAYAAGADDAERARTLALATLVLAGTTVAATLSALRSRAARVIAFAAPASLLLLVQVPALAAWVHLRPLDLHGWALATIAGVASGLVAVLFTAGARRAGRRAHVAPRPSG</sequence>
<dbReference type="Pfam" id="PF00689">
    <property type="entry name" value="Cation_ATPase_C"/>
    <property type="match status" value="1"/>
</dbReference>
<dbReference type="SUPFAM" id="SSF81665">
    <property type="entry name" value="Calcium ATPase, transmembrane domain M"/>
    <property type="match status" value="1"/>
</dbReference>
<evidence type="ECO:0000256" key="8">
    <source>
        <dbReference type="SAM" id="Phobius"/>
    </source>
</evidence>
<feature type="domain" description="Cation-transporting P-type ATPase N-terminal" evidence="9">
    <location>
        <begin position="1"/>
        <end position="73"/>
    </location>
</feature>
<keyword evidence="6 8" id="KW-1133">Transmembrane helix</keyword>
<accession>A0ABT6JM07</accession>
<dbReference type="InterPro" id="IPR018303">
    <property type="entry name" value="ATPase_P-typ_P_site"/>
</dbReference>
<evidence type="ECO:0000256" key="7">
    <source>
        <dbReference type="ARBA" id="ARBA00023136"/>
    </source>
</evidence>
<dbReference type="Pfam" id="PF00702">
    <property type="entry name" value="Hydrolase"/>
    <property type="match status" value="1"/>
</dbReference>
<dbReference type="PANTHER" id="PTHR42861">
    <property type="entry name" value="CALCIUM-TRANSPORTING ATPASE"/>
    <property type="match status" value="1"/>
</dbReference>
<dbReference type="InterPro" id="IPR023298">
    <property type="entry name" value="ATPase_P-typ_TM_dom_sf"/>
</dbReference>
<feature type="transmembrane region" description="Helical" evidence="8">
    <location>
        <begin position="785"/>
        <end position="807"/>
    </location>
</feature>